<evidence type="ECO:0000313" key="2">
    <source>
        <dbReference type="EMBL" id="OAE21958.1"/>
    </source>
</evidence>
<evidence type="ECO:0000313" key="3">
    <source>
        <dbReference type="Proteomes" id="UP000077202"/>
    </source>
</evidence>
<protein>
    <submittedName>
        <fullName evidence="2">Uncharacterized protein</fullName>
    </submittedName>
</protein>
<sequence length="195" mass="22478">MRNVELEGEEVVLANEVNSDLEGEPLSSPQQRRKRPRGRQDSQPRKKRRINEAIVEEVRLQRTALIAMRAPDFRVWSKMKTRKKSCIEEDRSTSVEKSLASRKDKGKAILTEDVPLKRRDLPKEKIQREGPRVEAVEVLTVSSDTEEDPVALEEAAAKGVEVILLFLESAQDIPLKISNEKKRMYAYLRLNRLYI</sequence>
<gene>
    <name evidence="2" type="ORF">AXG93_242s1420</name>
</gene>
<organism evidence="2 3">
    <name type="scientific">Marchantia polymorpha subsp. ruderalis</name>
    <dbReference type="NCBI Taxonomy" id="1480154"/>
    <lineage>
        <taxon>Eukaryota</taxon>
        <taxon>Viridiplantae</taxon>
        <taxon>Streptophyta</taxon>
        <taxon>Embryophyta</taxon>
        <taxon>Marchantiophyta</taxon>
        <taxon>Marchantiopsida</taxon>
        <taxon>Marchantiidae</taxon>
        <taxon>Marchantiales</taxon>
        <taxon>Marchantiaceae</taxon>
        <taxon>Marchantia</taxon>
    </lineage>
</organism>
<comment type="caution">
    <text evidence="2">The sequence shown here is derived from an EMBL/GenBank/DDBJ whole genome shotgun (WGS) entry which is preliminary data.</text>
</comment>
<evidence type="ECO:0000256" key="1">
    <source>
        <dbReference type="SAM" id="MobiDB-lite"/>
    </source>
</evidence>
<dbReference type="Proteomes" id="UP000077202">
    <property type="component" value="Unassembled WGS sequence"/>
</dbReference>
<name>A0A176VLY0_MARPO</name>
<proteinExistence type="predicted"/>
<reference evidence="2" key="1">
    <citation type="submission" date="2016-03" db="EMBL/GenBank/DDBJ databases">
        <title>Mechanisms controlling the formation of the plant cell surface in tip-growing cells are functionally conserved among land plants.</title>
        <authorList>
            <person name="Honkanen S."/>
            <person name="Jones V.A."/>
            <person name="Morieri G."/>
            <person name="Champion C."/>
            <person name="Hetherington A.J."/>
            <person name="Kelly S."/>
            <person name="Saint-Marcoux D."/>
            <person name="Proust H."/>
            <person name="Prescott H."/>
            <person name="Dolan L."/>
        </authorList>
    </citation>
    <scope>NUCLEOTIDE SEQUENCE [LARGE SCALE GENOMIC DNA]</scope>
    <source>
        <tissue evidence="2">Whole gametophyte</tissue>
    </source>
</reference>
<feature type="region of interest" description="Disordered" evidence="1">
    <location>
        <begin position="16"/>
        <end position="50"/>
    </location>
</feature>
<accession>A0A176VLY0</accession>
<keyword evidence="3" id="KW-1185">Reference proteome</keyword>
<dbReference type="AlphaFoldDB" id="A0A176VLY0"/>
<dbReference type="EMBL" id="LVLJ01003307">
    <property type="protein sequence ID" value="OAE21958.1"/>
    <property type="molecule type" value="Genomic_DNA"/>
</dbReference>